<dbReference type="SUPFAM" id="SSF53850">
    <property type="entry name" value="Periplasmic binding protein-like II"/>
    <property type="match status" value="1"/>
</dbReference>
<feature type="transmembrane region" description="Helical" evidence="8">
    <location>
        <begin position="571"/>
        <end position="591"/>
    </location>
</feature>
<sequence>MSGRPGKPAIALAVAAFACATGWTAARLSPVAVAPDSYRARDNDVLLACRAIVRDVQPFVFVVLVLHPVDPPPDRLMALVHRVVGTAVLSADTGAAARMDGQVALIVAGSAGAVAALIDAGQSTAVWDPMSHYIWLVPAASRSAVRSLFRNAWRRRSVVNVVLVTDSVAYTYNPFNDTLAARPVDADALRDEHRHKMDDLHGHPVRVCMFPTPNAVRQPDGTYAGTDGLVASTLSKHMNFTPIYNEPTDGRNYGWAENISEVEFRYTGLLGDLVHNRADLTFNTVFLNKYHHNNTLRYTVPVLFDELCFVAPIAQQMSQWRAVFTAFDVRLWYCLAATFVVALGTWTLIKRTTDRPLNIDTLALQLFQMFLMVPLNRLPNNVPERLMIVSTVLFGFITATSLQAVMVKYLSYPKYERNMATPQDVYDSGMPIIVASNNLIMMFGSDEESLFVKLSDRFSISKSIDILMEVAQKRSSIAMGRKNDLVTIIPSTYVSDNRVLLHIVDACPRTFHFVYLVRRDLPFMDAINRIITTFVETGIVNHWFTHGQLYRPISDHHHPKESHQVFTMKNVVIAFLFLMAGLTISGVVFVAELVYHHRITGPIAAPPSIRYPRGPLTVKWF</sequence>
<comment type="subcellular location">
    <subcellularLocation>
        <location evidence="1">Cell membrane</location>
        <topology evidence="1">Multi-pass membrane protein</topology>
    </subcellularLocation>
</comment>
<dbReference type="PROSITE" id="PS51257">
    <property type="entry name" value="PROKAR_LIPOPROTEIN"/>
    <property type="match status" value="1"/>
</dbReference>
<dbReference type="Gene3D" id="1.10.287.70">
    <property type="match status" value="1"/>
</dbReference>
<keyword evidence="6" id="KW-0675">Receptor</keyword>
<evidence type="ECO:0000256" key="4">
    <source>
        <dbReference type="ARBA" id="ARBA00022989"/>
    </source>
</evidence>
<keyword evidence="5 8" id="KW-0472">Membrane</keyword>
<feature type="signal peptide" evidence="9">
    <location>
        <begin position="1"/>
        <end position="26"/>
    </location>
</feature>
<accession>A0A8B8F349</accession>
<gene>
    <name evidence="11" type="primary">LOC112679503</name>
</gene>
<dbReference type="OrthoDB" id="8195814at2759"/>
<evidence type="ECO:0000256" key="6">
    <source>
        <dbReference type="ARBA" id="ARBA00023170"/>
    </source>
</evidence>
<evidence type="ECO:0000256" key="9">
    <source>
        <dbReference type="SAM" id="SignalP"/>
    </source>
</evidence>
<keyword evidence="9" id="KW-0732">Signal</keyword>
<protein>
    <submittedName>
        <fullName evidence="11">Uncharacterized protein LOC112679503</fullName>
    </submittedName>
</protein>
<dbReference type="Gene3D" id="3.40.190.10">
    <property type="entry name" value="Periplasmic binding protein-like II"/>
    <property type="match status" value="1"/>
</dbReference>
<keyword evidence="7" id="KW-0325">Glycoprotein</keyword>
<name>A0A8B8F349_9HEMI</name>
<dbReference type="InterPro" id="IPR052192">
    <property type="entry name" value="Insect_Ionotropic_Sensory_Rcpt"/>
</dbReference>
<dbReference type="AlphaFoldDB" id="A0A8B8F349"/>
<reference evidence="11" key="1">
    <citation type="submission" date="2025-08" db="UniProtKB">
        <authorList>
            <consortium name="RefSeq"/>
        </authorList>
    </citation>
    <scope>IDENTIFICATION</scope>
    <source>
        <tissue evidence="11">Whole body</tissue>
    </source>
</reference>
<keyword evidence="2" id="KW-1003">Cell membrane</keyword>
<dbReference type="GO" id="GO:0005886">
    <property type="term" value="C:plasma membrane"/>
    <property type="evidence" value="ECO:0007669"/>
    <property type="project" value="UniProtKB-SubCell"/>
</dbReference>
<evidence type="ECO:0000256" key="7">
    <source>
        <dbReference type="ARBA" id="ARBA00023180"/>
    </source>
</evidence>
<dbReference type="PANTHER" id="PTHR42643">
    <property type="entry name" value="IONOTROPIC RECEPTOR 20A-RELATED"/>
    <property type="match status" value="1"/>
</dbReference>
<evidence type="ECO:0000256" key="8">
    <source>
        <dbReference type="SAM" id="Phobius"/>
    </source>
</evidence>
<evidence type="ECO:0000256" key="2">
    <source>
        <dbReference type="ARBA" id="ARBA00022475"/>
    </source>
</evidence>
<keyword evidence="10" id="KW-1185">Reference proteome</keyword>
<keyword evidence="4 8" id="KW-1133">Transmembrane helix</keyword>
<evidence type="ECO:0000313" key="11">
    <source>
        <dbReference type="RefSeq" id="XP_025405113.1"/>
    </source>
</evidence>
<dbReference type="RefSeq" id="XP_025405113.1">
    <property type="nucleotide sequence ID" value="XM_025549328.1"/>
</dbReference>
<keyword evidence="3 8" id="KW-0812">Transmembrane</keyword>
<dbReference type="PANTHER" id="PTHR42643:SF38">
    <property type="entry name" value="IONOTROPIC RECEPTOR 100A"/>
    <property type="match status" value="1"/>
</dbReference>
<evidence type="ECO:0000313" key="10">
    <source>
        <dbReference type="Proteomes" id="UP000694846"/>
    </source>
</evidence>
<feature type="transmembrane region" description="Helical" evidence="8">
    <location>
        <begin position="387"/>
        <end position="410"/>
    </location>
</feature>
<organism evidence="10 11">
    <name type="scientific">Sipha flava</name>
    <name type="common">yellow sugarcane aphid</name>
    <dbReference type="NCBI Taxonomy" id="143950"/>
    <lineage>
        <taxon>Eukaryota</taxon>
        <taxon>Metazoa</taxon>
        <taxon>Ecdysozoa</taxon>
        <taxon>Arthropoda</taxon>
        <taxon>Hexapoda</taxon>
        <taxon>Insecta</taxon>
        <taxon>Pterygota</taxon>
        <taxon>Neoptera</taxon>
        <taxon>Paraneoptera</taxon>
        <taxon>Hemiptera</taxon>
        <taxon>Sternorrhyncha</taxon>
        <taxon>Aphidomorpha</taxon>
        <taxon>Aphidoidea</taxon>
        <taxon>Aphididae</taxon>
        <taxon>Sipha</taxon>
    </lineage>
</organism>
<feature type="transmembrane region" description="Helical" evidence="8">
    <location>
        <begin position="330"/>
        <end position="349"/>
    </location>
</feature>
<evidence type="ECO:0000256" key="3">
    <source>
        <dbReference type="ARBA" id="ARBA00022692"/>
    </source>
</evidence>
<feature type="chain" id="PRO_5034772769" evidence="9">
    <location>
        <begin position="27"/>
        <end position="621"/>
    </location>
</feature>
<evidence type="ECO:0000256" key="1">
    <source>
        <dbReference type="ARBA" id="ARBA00004651"/>
    </source>
</evidence>
<evidence type="ECO:0000256" key="5">
    <source>
        <dbReference type="ARBA" id="ARBA00023136"/>
    </source>
</evidence>
<dbReference type="GeneID" id="112679503"/>
<proteinExistence type="predicted"/>
<dbReference type="Proteomes" id="UP000694846">
    <property type="component" value="Unplaced"/>
</dbReference>